<dbReference type="PANTHER" id="PTHR35149:SF2">
    <property type="entry name" value="DUF262 DOMAIN-CONTAINING PROTEIN"/>
    <property type="match status" value="1"/>
</dbReference>
<sequence length="696" mass="81311">MKASETSLQKLMNGASQFRIPIYQRTYSWTIKQCNQLWSDVITIALDEDDEKVHFIGSVVYIDLGVPKGRPEQLLLIDGQQRLTTLSLLLCALARYIDENDLGDQLKSSKIKNYFLFNNDESGEDRYKLILTEQDKNTFIHLLNATEETLVEPSIRILENYKHFRKIISESKEGVEKIFDGINRLMLVAVALDKTQDNPQLIFESMNSTGKDLTQADLIRNYVLMGLPQEEQNKLYTTYWRPMEQGFGQEGYAEFFDLFMRDFLTSKNSSGRICKIGEVYEAFKKYHKEYENNEQLLKEVFIYSKYYTAINLGKEKDKQLKILWSHIKTLDVGVSYPFLMNVYNDYANKEITNEDFITIIKTTISYIVRRVICEIPTNSLNKTFATFYGKIKRESYVKSVLLEYAIKDSYRAFPTDEEIVEKLITKDIYHLRIKNYILEFLENQNNKEPISITGTGLTIEHIMPQNSNLKKEWKDMLGDNWKEIQRIYLHTIGNLTLTGYNSEMSDKPFIEKQNHEKGFKNSHIKLNYDIAKLSKWDESEIVNRSKILAKQVVSIWQYPSISKEDIEEYLEKEIVEQDYTSVENYPKMNSEISDIYDELDRKILSLDSGIKKEYKQQYIAYKMDSNFVNIKISKSELTAGLNIPFEEIDDSLGICRNTTNIGNFANNPVLFKINTDITINYVMSLIEQALKYQLEE</sequence>
<dbReference type="Proteomes" id="UP000474042">
    <property type="component" value="Unassembled WGS sequence"/>
</dbReference>
<comment type="caution">
    <text evidence="4">The sequence shown here is derived from an EMBL/GenBank/DDBJ whole genome shotgun (WGS) entry which is preliminary data.</text>
</comment>
<reference evidence="4 5" key="1">
    <citation type="submission" date="2020-01" db="EMBL/GenBank/DDBJ databases">
        <title>Genome sequence of a 1,3-propanediol producer, Clostridium butyricum S3.</title>
        <authorList>
            <person name="Zhou J."/>
        </authorList>
    </citation>
    <scope>NUCLEOTIDE SEQUENCE [LARGE SCALE GENOMIC DNA]</scope>
    <source>
        <strain evidence="4 5">S3</strain>
    </source>
</reference>
<proteinExistence type="predicted"/>
<dbReference type="InterPro" id="IPR004919">
    <property type="entry name" value="GmrSD_N"/>
</dbReference>
<evidence type="ECO:0000313" key="4">
    <source>
        <dbReference type="EMBL" id="NAS19576.1"/>
    </source>
</evidence>
<evidence type="ECO:0000259" key="1">
    <source>
        <dbReference type="Pfam" id="PF03235"/>
    </source>
</evidence>
<dbReference type="Pfam" id="PF03235">
    <property type="entry name" value="GmrSD_N"/>
    <property type="match status" value="1"/>
</dbReference>
<feature type="domain" description="GmrSD restriction endonucleases C-terminal" evidence="2">
    <location>
        <begin position="414"/>
        <end position="550"/>
    </location>
</feature>
<dbReference type="Pfam" id="PF18899">
    <property type="entry name" value="DUF5655"/>
    <property type="match status" value="1"/>
</dbReference>
<evidence type="ECO:0000259" key="2">
    <source>
        <dbReference type="Pfam" id="PF07510"/>
    </source>
</evidence>
<organism evidence="4 5">
    <name type="scientific">Clostridium butyricum</name>
    <dbReference type="NCBI Taxonomy" id="1492"/>
    <lineage>
        <taxon>Bacteria</taxon>
        <taxon>Bacillati</taxon>
        <taxon>Bacillota</taxon>
        <taxon>Clostridia</taxon>
        <taxon>Eubacteriales</taxon>
        <taxon>Clostridiaceae</taxon>
        <taxon>Clostridium</taxon>
    </lineage>
</organism>
<feature type="domain" description="GmrSD restriction endonucleases N-terminal" evidence="1">
    <location>
        <begin position="9"/>
        <end position="223"/>
    </location>
</feature>
<dbReference type="PANTHER" id="PTHR35149">
    <property type="entry name" value="SLL5132 PROTEIN"/>
    <property type="match status" value="1"/>
</dbReference>
<gene>
    <name evidence="4" type="ORF">GND98_017380</name>
</gene>
<dbReference type="InterPro" id="IPR011089">
    <property type="entry name" value="GmrSD_C"/>
</dbReference>
<dbReference type="Pfam" id="PF07510">
    <property type="entry name" value="GmrSD_C"/>
    <property type="match status" value="1"/>
</dbReference>
<dbReference type="AlphaFoldDB" id="A0A6L9ESE8"/>
<evidence type="ECO:0000313" key="5">
    <source>
        <dbReference type="Proteomes" id="UP000474042"/>
    </source>
</evidence>
<evidence type="ECO:0000259" key="3">
    <source>
        <dbReference type="Pfam" id="PF18899"/>
    </source>
</evidence>
<dbReference type="InterPro" id="IPR043714">
    <property type="entry name" value="DUF5655"/>
</dbReference>
<accession>A0A6L9ESE8</accession>
<dbReference type="EMBL" id="WOFV02000082">
    <property type="protein sequence ID" value="NAS19576.1"/>
    <property type="molecule type" value="Genomic_DNA"/>
</dbReference>
<protein>
    <submittedName>
        <fullName evidence="4">DUF262 domain-containing protein</fullName>
    </submittedName>
</protein>
<name>A0A6L9ESE8_CLOBU</name>
<feature type="domain" description="DUF5655" evidence="3">
    <location>
        <begin position="591"/>
        <end position="689"/>
    </location>
</feature>